<dbReference type="CDD" id="cd04301">
    <property type="entry name" value="NAT_SF"/>
    <property type="match status" value="1"/>
</dbReference>
<dbReference type="STRING" id="1280953.HOC_10464"/>
<dbReference type="Proteomes" id="UP000024942">
    <property type="component" value="Unassembled WGS sequence"/>
</dbReference>
<proteinExistence type="predicted"/>
<keyword evidence="5" id="KW-1185">Reference proteome</keyword>
<keyword evidence="1 4" id="KW-0808">Transferase</keyword>
<dbReference type="InterPro" id="IPR050832">
    <property type="entry name" value="Bact_Acetyltransf"/>
</dbReference>
<evidence type="ECO:0000256" key="1">
    <source>
        <dbReference type="ARBA" id="ARBA00022679"/>
    </source>
</evidence>
<dbReference type="PANTHER" id="PTHR43877:SF1">
    <property type="entry name" value="ACETYLTRANSFERASE"/>
    <property type="match status" value="1"/>
</dbReference>
<reference evidence="4 5" key="1">
    <citation type="journal article" date="2014" name="Antonie Van Leeuwenhoek">
        <title>Hyphomonas beringensis sp. nov. and Hyphomonas chukchiensis sp. nov., isolated from surface seawater of the Bering Sea and Chukchi Sea.</title>
        <authorList>
            <person name="Li C."/>
            <person name="Lai Q."/>
            <person name="Li G."/>
            <person name="Dong C."/>
            <person name="Wang J."/>
            <person name="Liao Y."/>
            <person name="Shao Z."/>
        </authorList>
    </citation>
    <scope>NUCLEOTIDE SEQUENCE [LARGE SCALE GENOMIC DNA]</scope>
    <source>
        <strain evidence="4 5">SCH89</strain>
    </source>
</reference>
<accession>A0A059G6I8</accession>
<evidence type="ECO:0000259" key="3">
    <source>
        <dbReference type="PROSITE" id="PS51186"/>
    </source>
</evidence>
<dbReference type="AlphaFoldDB" id="A0A059G6I8"/>
<dbReference type="InterPro" id="IPR000182">
    <property type="entry name" value="GNAT_dom"/>
</dbReference>
<evidence type="ECO:0000313" key="4">
    <source>
        <dbReference type="EMBL" id="KDA02411.1"/>
    </source>
</evidence>
<dbReference type="PROSITE" id="PS51186">
    <property type="entry name" value="GNAT"/>
    <property type="match status" value="1"/>
</dbReference>
<organism evidence="4 5">
    <name type="scientific">Hyphomonas oceanitis SCH89</name>
    <dbReference type="NCBI Taxonomy" id="1280953"/>
    <lineage>
        <taxon>Bacteria</taxon>
        <taxon>Pseudomonadati</taxon>
        <taxon>Pseudomonadota</taxon>
        <taxon>Alphaproteobacteria</taxon>
        <taxon>Hyphomonadales</taxon>
        <taxon>Hyphomonadaceae</taxon>
        <taxon>Hyphomonas</taxon>
    </lineage>
</organism>
<dbReference type="GO" id="GO:0016747">
    <property type="term" value="F:acyltransferase activity, transferring groups other than amino-acyl groups"/>
    <property type="evidence" value="ECO:0007669"/>
    <property type="project" value="InterPro"/>
</dbReference>
<feature type="domain" description="N-acetyltransferase" evidence="3">
    <location>
        <begin position="9"/>
        <end position="148"/>
    </location>
</feature>
<dbReference type="eggNOG" id="COG0456">
    <property type="taxonomic scope" value="Bacteria"/>
</dbReference>
<dbReference type="OrthoDB" id="9805924at2"/>
<dbReference type="EMBL" id="ARYL01000014">
    <property type="protein sequence ID" value="KDA02411.1"/>
    <property type="molecule type" value="Genomic_DNA"/>
</dbReference>
<protein>
    <submittedName>
        <fullName evidence="4">Acetyltransferase</fullName>
    </submittedName>
</protein>
<dbReference type="Gene3D" id="3.40.630.30">
    <property type="match status" value="1"/>
</dbReference>
<dbReference type="RefSeq" id="WP_051624744.1">
    <property type="nucleotide sequence ID" value="NZ_ARYL01000014.1"/>
</dbReference>
<dbReference type="InterPro" id="IPR016181">
    <property type="entry name" value="Acyl_CoA_acyltransferase"/>
</dbReference>
<sequence>MYIHAGAGWSIRPFTRNDRIACLRIFRDCLRAFPWRGEWQAYLPVLQNAFANARVLVAEERSAGIIGFLTLNVSTGYVDHLFVHDDWRLCGVGRGLLDVAQSEAGKPLTLDVDAQNTGARKAYEHMGWQVVADARPLRPGQQVRLISP</sequence>
<dbReference type="PATRIC" id="fig|1280953.3.peg.2112"/>
<dbReference type="Pfam" id="PF13673">
    <property type="entry name" value="Acetyltransf_10"/>
    <property type="match status" value="1"/>
</dbReference>
<evidence type="ECO:0000313" key="5">
    <source>
        <dbReference type="Proteomes" id="UP000024942"/>
    </source>
</evidence>
<gene>
    <name evidence="4" type="ORF">HOC_10464</name>
</gene>
<keyword evidence="2" id="KW-0012">Acyltransferase</keyword>
<comment type="caution">
    <text evidence="4">The sequence shown here is derived from an EMBL/GenBank/DDBJ whole genome shotgun (WGS) entry which is preliminary data.</text>
</comment>
<dbReference type="PANTHER" id="PTHR43877">
    <property type="entry name" value="AMINOALKYLPHOSPHONATE N-ACETYLTRANSFERASE-RELATED-RELATED"/>
    <property type="match status" value="1"/>
</dbReference>
<evidence type="ECO:0000256" key="2">
    <source>
        <dbReference type="ARBA" id="ARBA00023315"/>
    </source>
</evidence>
<dbReference type="SUPFAM" id="SSF55729">
    <property type="entry name" value="Acyl-CoA N-acyltransferases (Nat)"/>
    <property type="match status" value="1"/>
</dbReference>
<name>A0A059G6I8_9PROT</name>